<evidence type="ECO:0000259" key="7">
    <source>
        <dbReference type="Pfam" id="PF17188"/>
    </source>
</evidence>
<feature type="domain" description="MucB/RseB C-terminal" evidence="7">
    <location>
        <begin position="214"/>
        <end position="300"/>
    </location>
</feature>
<dbReference type="GO" id="GO:0032885">
    <property type="term" value="P:regulation of polysaccharide biosynthetic process"/>
    <property type="evidence" value="ECO:0007669"/>
    <property type="project" value="TreeGrafter"/>
</dbReference>
<feature type="signal peptide" evidence="5">
    <location>
        <begin position="1"/>
        <end position="16"/>
    </location>
</feature>
<dbReference type="InterPro" id="IPR033434">
    <property type="entry name" value="MucB/RseB_N"/>
</dbReference>
<dbReference type="EMBL" id="SHAG01000013">
    <property type="protein sequence ID" value="RZO76317.1"/>
    <property type="molecule type" value="Genomic_DNA"/>
</dbReference>
<evidence type="ECO:0000256" key="2">
    <source>
        <dbReference type="ARBA" id="ARBA00008150"/>
    </source>
</evidence>
<dbReference type="InterPro" id="IPR033436">
    <property type="entry name" value="MucB/RseB_C"/>
</dbReference>
<evidence type="ECO:0000256" key="3">
    <source>
        <dbReference type="ARBA" id="ARBA00022729"/>
    </source>
</evidence>
<evidence type="ECO:0000313" key="8">
    <source>
        <dbReference type="EMBL" id="RZO76317.1"/>
    </source>
</evidence>
<dbReference type="InterPro" id="IPR005588">
    <property type="entry name" value="MucB_RseB"/>
</dbReference>
<dbReference type="Pfam" id="PF17188">
    <property type="entry name" value="MucB_RseB_C"/>
    <property type="match status" value="1"/>
</dbReference>
<keyword evidence="4" id="KW-0574">Periplasm</keyword>
<comment type="similarity">
    <text evidence="2">Belongs to the RseB family.</text>
</comment>
<dbReference type="AlphaFoldDB" id="A0A520S1H2"/>
<evidence type="ECO:0000256" key="5">
    <source>
        <dbReference type="SAM" id="SignalP"/>
    </source>
</evidence>
<evidence type="ECO:0000259" key="6">
    <source>
        <dbReference type="Pfam" id="PF03888"/>
    </source>
</evidence>
<dbReference type="Proteomes" id="UP000316199">
    <property type="component" value="Unassembled WGS sequence"/>
</dbReference>
<reference evidence="8 9" key="1">
    <citation type="submission" date="2019-02" db="EMBL/GenBank/DDBJ databases">
        <title>Prokaryotic population dynamics and viral predation in marine succession experiment using metagenomics: the confinement effect.</title>
        <authorList>
            <person name="Haro-Moreno J.M."/>
            <person name="Rodriguez-Valera F."/>
            <person name="Lopez-Perez M."/>
        </authorList>
    </citation>
    <scope>NUCLEOTIDE SEQUENCE [LARGE SCALE GENOMIC DNA]</scope>
    <source>
        <strain evidence="8">MED-G157</strain>
    </source>
</reference>
<evidence type="ECO:0000256" key="4">
    <source>
        <dbReference type="ARBA" id="ARBA00022764"/>
    </source>
</evidence>
<keyword evidence="3 5" id="KW-0732">Signal</keyword>
<evidence type="ECO:0000313" key="9">
    <source>
        <dbReference type="Proteomes" id="UP000316199"/>
    </source>
</evidence>
<dbReference type="Gene3D" id="2.50.20.10">
    <property type="entry name" value="Lipoprotein localisation LolA/LolB/LppX"/>
    <property type="match status" value="1"/>
</dbReference>
<dbReference type="Gene3D" id="3.30.200.100">
    <property type="entry name" value="MucB/RseB, C-terminal domain"/>
    <property type="match status" value="1"/>
</dbReference>
<evidence type="ECO:0008006" key="10">
    <source>
        <dbReference type="Google" id="ProtNLM"/>
    </source>
</evidence>
<sequence length="304" mass="34473">MRCLVAFFCFSVSLCAADAVEWLDNMGAALREQNYVGTFTYMRGSLLETVRVEHQFHNGQELERLTNLNGEPRIVIRRDNDIVCHHLNPKGGSFNHNISLGPFSAAFNENLATNHKQYLFSMHGKDRIAGRTAIKIKIIPRFGDRFGYRLWLDEETGLLLQSQLFKRNQILEVFQFSSIEIGQALDLENSSLVKKKTVFHRLTADPHLNQQVGNPAWRVSWLPTGFKPVRVQQANQLHFSDGLAGLSIFFERKRSTLPEMTTYLGATAVITRRLNGTQGQITVVGEVPINIARKIAESVERIAY</sequence>
<protein>
    <recommendedName>
        <fullName evidence="10">Transcriptional regulator</fullName>
    </recommendedName>
</protein>
<dbReference type="CDD" id="cd16327">
    <property type="entry name" value="RseB"/>
    <property type="match status" value="1"/>
</dbReference>
<dbReference type="GO" id="GO:0030288">
    <property type="term" value="C:outer membrane-bounded periplasmic space"/>
    <property type="evidence" value="ECO:0007669"/>
    <property type="project" value="TreeGrafter"/>
</dbReference>
<name>A0A520S1H2_9GAMM</name>
<comment type="subcellular location">
    <subcellularLocation>
        <location evidence="1">Periplasm</location>
    </subcellularLocation>
</comment>
<dbReference type="PANTHER" id="PTHR38782:SF1">
    <property type="entry name" value="SIGMA-E FACTOR REGULATORY PROTEIN RSEB"/>
    <property type="match status" value="1"/>
</dbReference>
<organism evidence="8 9">
    <name type="scientific">OM182 bacterium</name>
    <dbReference type="NCBI Taxonomy" id="2510334"/>
    <lineage>
        <taxon>Bacteria</taxon>
        <taxon>Pseudomonadati</taxon>
        <taxon>Pseudomonadota</taxon>
        <taxon>Gammaproteobacteria</taxon>
        <taxon>OMG group</taxon>
        <taxon>OM182 clade</taxon>
    </lineage>
</organism>
<comment type="caution">
    <text evidence="8">The sequence shown here is derived from an EMBL/GenBank/DDBJ whole genome shotgun (WGS) entry which is preliminary data.</text>
</comment>
<dbReference type="GO" id="GO:0045152">
    <property type="term" value="F:antisigma factor binding"/>
    <property type="evidence" value="ECO:0007669"/>
    <property type="project" value="TreeGrafter"/>
</dbReference>
<proteinExistence type="inferred from homology"/>
<evidence type="ECO:0000256" key="1">
    <source>
        <dbReference type="ARBA" id="ARBA00004418"/>
    </source>
</evidence>
<dbReference type="InterPro" id="IPR038484">
    <property type="entry name" value="MucB/RseB_C_sf"/>
</dbReference>
<gene>
    <name evidence="8" type="ORF">EVA68_04490</name>
</gene>
<feature type="chain" id="PRO_5022101672" description="Transcriptional regulator" evidence="5">
    <location>
        <begin position="17"/>
        <end position="304"/>
    </location>
</feature>
<dbReference type="Pfam" id="PF03888">
    <property type="entry name" value="MucB_RseB"/>
    <property type="match status" value="1"/>
</dbReference>
<feature type="domain" description="MucB/RseB N-terminal" evidence="6">
    <location>
        <begin position="18"/>
        <end position="187"/>
    </location>
</feature>
<dbReference type="PANTHER" id="PTHR38782">
    <property type="match status" value="1"/>
</dbReference>
<dbReference type="PIRSF" id="PIRSF005427">
    <property type="entry name" value="RseB"/>
    <property type="match status" value="1"/>
</dbReference>
<accession>A0A520S1H2</accession>